<reference evidence="5 6" key="1">
    <citation type="submission" date="2019-11" db="EMBL/GenBank/DDBJ databases">
        <title>Whole genome sequence of Oryza granulata.</title>
        <authorList>
            <person name="Li W."/>
        </authorList>
    </citation>
    <scope>NUCLEOTIDE SEQUENCE [LARGE SCALE GENOMIC DNA]</scope>
    <source>
        <strain evidence="6">cv. Menghai</strain>
        <tissue evidence="5">Leaf</tissue>
    </source>
</reference>
<accession>A0A6G1CUU0</accession>
<gene>
    <name evidence="5" type="ORF">E2562_029943</name>
</gene>
<comment type="similarity">
    <text evidence="1">Belongs to the UPF0587 family.</text>
</comment>
<evidence type="ECO:0000256" key="2">
    <source>
        <dbReference type="ARBA" id="ARBA00022723"/>
    </source>
</evidence>
<dbReference type="SUPFAM" id="SSF141678">
    <property type="entry name" value="MAL13P1.257-like"/>
    <property type="match status" value="1"/>
</dbReference>
<comment type="caution">
    <text evidence="5">The sequence shown here is derived from an EMBL/GenBank/DDBJ whole genome shotgun (WGS) entry which is preliminary data.</text>
</comment>
<feature type="region of interest" description="Disordered" evidence="4">
    <location>
        <begin position="169"/>
        <end position="193"/>
    </location>
</feature>
<evidence type="ECO:0000256" key="1">
    <source>
        <dbReference type="ARBA" id="ARBA00007818"/>
    </source>
</evidence>
<proteinExistence type="inferred from homology"/>
<keyword evidence="2" id="KW-0479">Metal-binding</keyword>
<keyword evidence="3" id="KW-0862">Zinc</keyword>
<evidence type="ECO:0000256" key="4">
    <source>
        <dbReference type="SAM" id="MobiDB-lite"/>
    </source>
</evidence>
<protein>
    <submittedName>
        <fullName evidence="5">Uncharacterized protein</fullName>
    </submittedName>
</protein>
<dbReference type="EMBL" id="SPHZ02000008">
    <property type="protein sequence ID" value="KAF0903849.1"/>
    <property type="molecule type" value="Genomic_DNA"/>
</dbReference>
<dbReference type="Pfam" id="PF05907">
    <property type="entry name" value="CXXC_Zn-b_euk"/>
    <property type="match status" value="1"/>
</dbReference>
<organism evidence="5 6">
    <name type="scientific">Oryza meyeriana var. granulata</name>
    <dbReference type="NCBI Taxonomy" id="110450"/>
    <lineage>
        <taxon>Eukaryota</taxon>
        <taxon>Viridiplantae</taxon>
        <taxon>Streptophyta</taxon>
        <taxon>Embryophyta</taxon>
        <taxon>Tracheophyta</taxon>
        <taxon>Spermatophyta</taxon>
        <taxon>Magnoliopsida</taxon>
        <taxon>Liliopsida</taxon>
        <taxon>Poales</taxon>
        <taxon>Poaceae</taxon>
        <taxon>BOP clade</taxon>
        <taxon>Oryzoideae</taxon>
        <taxon>Oryzeae</taxon>
        <taxon>Oryzinae</taxon>
        <taxon>Oryza</taxon>
        <taxon>Oryza meyeriana</taxon>
    </lineage>
</organism>
<dbReference type="AlphaFoldDB" id="A0A6G1CUU0"/>
<feature type="compositionally biased region" description="Basic residues" evidence="4">
    <location>
        <begin position="169"/>
        <end position="185"/>
    </location>
</feature>
<evidence type="ECO:0000313" key="5">
    <source>
        <dbReference type="EMBL" id="KAF0903849.1"/>
    </source>
</evidence>
<name>A0A6G1CUU0_9ORYZ</name>
<dbReference type="InterPro" id="IPR008584">
    <property type="entry name" value="CXXC_Zn-binding_euk"/>
</dbReference>
<evidence type="ECO:0000256" key="3">
    <source>
        <dbReference type="ARBA" id="ARBA00022833"/>
    </source>
</evidence>
<keyword evidence="6" id="KW-1185">Reference proteome</keyword>
<sequence length="193" mass="21277">MAYYTLFGEVKMDGIVCLKPIGGFNGPATAYFFKLRCRCCGEETAKDVCLFLDELPCPYHLSKVCYPTCAASDHMIRKCKQCGTLGSVSLVPGKGKDLTTGCKTMIMLIHCNGYTPSAFTPASRWIATKVTGDESELNYSGEGFVSLDDDDGTSVTDARFTFEKLNKANKRPTKMSVSRTKRKDKSRSSQMVH</sequence>
<dbReference type="OrthoDB" id="10248838at2759"/>
<dbReference type="PANTHER" id="PTHR12857:SF0">
    <property type="entry name" value="CXXC MOTIF CONTAINING ZINC BINDING PROTEIN"/>
    <property type="match status" value="1"/>
</dbReference>
<dbReference type="PANTHER" id="PTHR12857">
    <property type="entry name" value="CXXC MOTIF CONTAINING ZINC BINDING PROTEIN"/>
    <property type="match status" value="1"/>
</dbReference>
<evidence type="ECO:0000313" key="6">
    <source>
        <dbReference type="Proteomes" id="UP000479710"/>
    </source>
</evidence>
<dbReference type="Proteomes" id="UP000479710">
    <property type="component" value="Unassembled WGS sequence"/>
</dbReference>
<dbReference type="GO" id="GO:0008270">
    <property type="term" value="F:zinc ion binding"/>
    <property type="evidence" value="ECO:0007669"/>
    <property type="project" value="TreeGrafter"/>
</dbReference>